<keyword evidence="4" id="KW-0732">Signal</keyword>
<evidence type="ECO:0000256" key="2">
    <source>
        <dbReference type="ARBA" id="ARBA00023110"/>
    </source>
</evidence>
<keyword evidence="3 6" id="KW-0413">Isomerase</keyword>
<evidence type="ECO:0000256" key="1">
    <source>
        <dbReference type="ARBA" id="ARBA00013194"/>
    </source>
</evidence>
<dbReference type="PROSITE" id="PS50072">
    <property type="entry name" value="CSA_PPIASE_2"/>
    <property type="match status" value="1"/>
</dbReference>
<accession>A0A1M7SIV3</accession>
<dbReference type="InterPro" id="IPR029000">
    <property type="entry name" value="Cyclophilin-like_dom_sf"/>
</dbReference>
<dbReference type="STRING" id="198312.SAMN02745193_01812"/>
<feature type="chain" id="PRO_5012432711" description="peptidylprolyl isomerase" evidence="4">
    <location>
        <begin position="23"/>
        <end position="542"/>
    </location>
</feature>
<feature type="domain" description="PPIase cyclophilin-type" evidence="5">
    <location>
        <begin position="365"/>
        <end position="533"/>
    </location>
</feature>
<protein>
    <recommendedName>
        <fullName evidence="1">peptidylprolyl isomerase</fullName>
        <ecNumber evidence="1">5.2.1.8</ecNumber>
    </recommendedName>
</protein>
<evidence type="ECO:0000256" key="4">
    <source>
        <dbReference type="SAM" id="SignalP"/>
    </source>
</evidence>
<dbReference type="RefSeq" id="WP_178139163.1">
    <property type="nucleotide sequence ID" value="NZ_FRDF01000009.1"/>
</dbReference>
<organism evidence="6 7">
    <name type="scientific">Erythrobacter sanguineus</name>
    <dbReference type="NCBI Taxonomy" id="198312"/>
    <lineage>
        <taxon>Bacteria</taxon>
        <taxon>Pseudomonadati</taxon>
        <taxon>Pseudomonadota</taxon>
        <taxon>Alphaproteobacteria</taxon>
        <taxon>Sphingomonadales</taxon>
        <taxon>Erythrobacteraceae</taxon>
        <taxon>Erythrobacter/Porphyrobacter group</taxon>
        <taxon>Erythrobacter</taxon>
    </lineage>
</organism>
<evidence type="ECO:0000313" key="7">
    <source>
        <dbReference type="Proteomes" id="UP000184391"/>
    </source>
</evidence>
<keyword evidence="7" id="KW-1185">Reference proteome</keyword>
<name>A0A1M7SIV3_9SPHN</name>
<dbReference type="PANTHER" id="PTHR43246">
    <property type="entry name" value="PEPTIDYL-PROLYL CIS-TRANS ISOMERASE CYP38, CHLOROPLASTIC"/>
    <property type="match status" value="1"/>
</dbReference>
<dbReference type="AlphaFoldDB" id="A0A1M7SIV3"/>
<dbReference type="SUPFAM" id="SSF50891">
    <property type="entry name" value="Cyclophilin-like"/>
    <property type="match status" value="1"/>
</dbReference>
<evidence type="ECO:0000256" key="3">
    <source>
        <dbReference type="ARBA" id="ARBA00023235"/>
    </source>
</evidence>
<dbReference type="Pfam" id="PF13449">
    <property type="entry name" value="Phytase-like"/>
    <property type="match status" value="1"/>
</dbReference>
<reference evidence="7" key="1">
    <citation type="submission" date="2016-12" db="EMBL/GenBank/DDBJ databases">
        <authorList>
            <person name="Varghese N."/>
            <person name="Submissions S."/>
        </authorList>
    </citation>
    <scope>NUCLEOTIDE SEQUENCE [LARGE SCALE GENOMIC DNA]</scope>
    <source>
        <strain evidence="7">DSM 11032</strain>
    </source>
</reference>
<dbReference type="EMBL" id="FRDF01000009">
    <property type="protein sequence ID" value="SHN58387.1"/>
    <property type="molecule type" value="Genomic_DNA"/>
</dbReference>
<gene>
    <name evidence="6" type="ORF">SAMN02745193_01812</name>
</gene>
<dbReference type="Proteomes" id="UP000184391">
    <property type="component" value="Unassembled WGS sequence"/>
</dbReference>
<dbReference type="Gene3D" id="2.40.100.10">
    <property type="entry name" value="Cyclophilin-like"/>
    <property type="match status" value="1"/>
</dbReference>
<dbReference type="InterPro" id="IPR027372">
    <property type="entry name" value="Phytase-like_dom"/>
</dbReference>
<proteinExistence type="predicted"/>
<feature type="signal peptide" evidence="4">
    <location>
        <begin position="1"/>
        <end position="22"/>
    </location>
</feature>
<dbReference type="InterPro" id="IPR002130">
    <property type="entry name" value="Cyclophilin-type_PPIase_dom"/>
</dbReference>
<dbReference type="GO" id="GO:0003755">
    <property type="term" value="F:peptidyl-prolyl cis-trans isomerase activity"/>
    <property type="evidence" value="ECO:0007669"/>
    <property type="project" value="UniProtKB-KW"/>
</dbReference>
<dbReference type="InterPro" id="IPR044665">
    <property type="entry name" value="E_coli_cyclophilin_A-like"/>
</dbReference>
<evidence type="ECO:0000313" key="6">
    <source>
        <dbReference type="EMBL" id="SHN58387.1"/>
    </source>
</evidence>
<dbReference type="Pfam" id="PF00160">
    <property type="entry name" value="Pro_isomerase"/>
    <property type="match status" value="1"/>
</dbReference>
<keyword evidence="2" id="KW-0697">Rotamase</keyword>
<dbReference type="EC" id="5.2.1.8" evidence="1"/>
<evidence type="ECO:0000259" key="5">
    <source>
        <dbReference type="PROSITE" id="PS50072"/>
    </source>
</evidence>
<sequence length="542" mass="57541">MTIRVLLSAIFLALAAPALAQAEEFLPLTTPVELATGEPDYEVGDLIFRGGVEIAPDKANIGGISGLDWWDGQLYAVADDGRWLVLTPEDVQGRLVDVSLVRIGNLLDEKGNKLGGKARSDAEAITRQPTGEWLVAFEQDHRISQYAALGGPATDTGARDDLGAAVELMRTAKPNGGLETLAIGENTLIACGEWAGTERPNCVHASMGGVFPFNLPAPEGIAEFGGVPTDAACKPDDTCYVLFRSYTPGVGNHAAIVALPLDGEPQTLAILAPPLLLDNFEGLAVREEAGRTFLYLVSDDNFRNCDGGQRAGCQRTLLMKFEVKGTAPPPGAPTVIAAAPATKATERPGTRPFPEATSVGVVLTTEMGDITIALETERAPVTARNFLRYVDEKRFDATVFYRAMRLDREPRPNGLLQGGTQFDPKRILPGIAHEPTSQTGLTHTHGALSMAMGEPGSANGDFSIMIEDQTGLDADPSASDPVWHNGYAVFGYVTEGMDVVAAIHASAIAPDKGEGWMKGEMLAKPVRIISARRAPSPPPPAE</sequence>